<feature type="transmembrane region" description="Helical" evidence="8">
    <location>
        <begin position="352"/>
        <end position="374"/>
    </location>
</feature>
<feature type="transmembrane region" description="Helical" evidence="8">
    <location>
        <begin position="263"/>
        <end position="285"/>
    </location>
</feature>
<feature type="transmembrane region" description="Helical" evidence="8">
    <location>
        <begin position="86"/>
        <end position="106"/>
    </location>
</feature>
<name>A0ABV3ZQ53_9BURK</name>
<evidence type="ECO:0000256" key="4">
    <source>
        <dbReference type="ARBA" id="ARBA00022679"/>
    </source>
</evidence>
<evidence type="ECO:0000313" key="11">
    <source>
        <dbReference type="Proteomes" id="UP001561046"/>
    </source>
</evidence>
<dbReference type="GO" id="GO:0016757">
    <property type="term" value="F:glycosyltransferase activity"/>
    <property type="evidence" value="ECO:0007669"/>
    <property type="project" value="UniProtKB-KW"/>
</dbReference>
<reference evidence="10 11" key="1">
    <citation type="journal article" date="2013" name="Int. J. Syst. Evol. Microbiol.">
        <title>Comamonas guangdongensis sp. nov., isolated from subterranean forest sediment, and emended description of the genus Comamonas.</title>
        <authorList>
            <person name="Zhang J."/>
            <person name="Wang Y."/>
            <person name="Zhou S."/>
            <person name="Wu C."/>
            <person name="He J."/>
            <person name="Li F."/>
        </authorList>
    </citation>
    <scope>NUCLEOTIDE SEQUENCE [LARGE SCALE GENOMIC DNA]</scope>
    <source>
        <strain evidence="10 11">CCTCC AB2011133</strain>
    </source>
</reference>
<feature type="transmembrane region" description="Helical" evidence="8">
    <location>
        <begin position="172"/>
        <end position="202"/>
    </location>
</feature>
<keyword evidence="3 10" id="KW-0328">Glycosyltransferase</keyword>
<gene>
    <name evidence="10" type="ORF">AB6724_02565</name>
</gene>
<evidence type="ECO:0000313" key="10">
    <source>
        <dbReference type="EMBL" id="MEX8191717.1"/>
    </source>
</evidence>
<dbReference type="Pfam" id="PF13231">
    <property type="entry name" value="PMT_2"/>
    <property type="match status" value="1"/>
</dbReference>
<evidence type="ECO:0000256" key="7">
    <source>
        <dbReference type="ARBA" id="ARBA00023136"/>
    </source>
</evidence>
<dbReference type="InterPro" id="IPR050297">
    <property type="entry name" value="LipidA_mod_glycosyltrf_83"/>
</dbReference>
<evidence type="ECO:0000256" key="1">
    <source>
        <dbReference type="ARBA" id="ARBA00004651"/>
    </source>
</evidence>
<dbReference type="PANTHER" id="PTHR33908:SF3">
    <property type="entry name" value="UNDECAPRENYL PHOSPHATE-ALPHA-4-AMINO-4-DEOXY-L-ARABINOSE ARABINOSYL TRANSFERASE"/>
    <property type="match status" value="1"/>
</dbReference>
<keyword evidence="4 10" id="KW-0808">Transferase</keyword>
<dbReference type="InterPro" id="IPR038731">
    <property type="entry name" value="RgtA/B/C-like"/>
</dbReference>
<dbReference type="Proteomes" id="UP001561046">
    <property type="component" value="Unassembled WGS sequence"/>
</dbReference>
<evidence type="ECO:0000256" key="6">
    <source>
        <dbReference type="ARBA" id="ARBA00022989"/>
    </source>
</evidence>
<evidence type="ECO:0000256" key="5">
    <source>
        <dbReference type="ARBA" id="ARBA00022692"/>
    </source>
</evidence>
<feature type="transmembrane region" description="Helical" evidence="8">
    <location>
        <begin position="297"/>
        <end position="316"/>
    </location>
</feature>
<organism evidence="10 11">
    <name type="scientific">Comamonas guangdongensis</name>
    <dbReference type="NCBI Taxonomy" id="510515"/>
    <lineage>
        <taxon>Bacteria</taxon>
        <taxon>Pseudomonadati</taxon>
        <taxon>Pseudomonadota</taxon>
        <taxon>Betaproteobacteria</taxon>
        <taxon>Burkholderiales</taxon>
        <taxon>Comamonadaceae</taxon>
        <taxon>Comamonas</taxon>
    </lineage>
</organism>
<dbReference type="EMBL" id="JBFYGN010000002">
    <property type="protein sequence ID" value="MEX8191717.1"/>
    <property type="molecule type" value="Genomic_DNA"/>
</dbReference>
<evidence type="ECO:0000256" key="3">
    <source>
        <dbReference type="ARBA" id="ARBA00022676"/>
    </source>
</evidence>
<protein>
    <submittedName>
        <fullName evidence="10">Glycosyltransferase family 39 protein</fullName>
        <ecNumber evidence="10">2.4.-.-</ecNumber>
    </submittedName>
</protein>
<feature type="domain" description="Glycosyltransferase RgtA/B/C/D-like" evidence="9">
    <location>
        <begin position="65"/>
        <end position="229"/>
    </location>
</feature>
<evidence type="ECO:0000256" key="2">
    <source>
        <dbReference type="ARBA" id="ARBA00022475"/>
    </source>
</evidence>
<feature type="transmembrane region" description="Helical" evidence="8">
    <location>
        <begin position="118"/>
        <end position="135"/>
    </location>
</feature>
<accession>A0ABV3ZQ53</accession>
<comment type="caution">
    <text evidence="10">The sequence shown here is derived from an EMBL/GenBank/DDBJ whole genome shotgun (WGS) entry which is preliminary data.</text>
</comment>
<keyword evidence="7 8" id="KW-0472">Membrane</keyword>
<keyword evidence="11" id="KW-1185">Reference proteome</keyword>
<proteinExistence type="predicted"/>
<sequence length="519" mass="57534">MNALMSKMRPGSAKVLLLIVLWLSCAAWLRPLMLPDEGRYASVAWEMLRSGDWLTPTLNGLPFFHKPPLFYWISGAALALTGHTEIAGRAGSLVGATLGAFSLYLFTLRWCGAALARRVLVVLLVQPLFFLGAQFANLDMLVAGCITATVLCLAHAALCFESGQRYRAALMLAYVLAALGVLAKGLIGFVLPAMVIGLWLMARRRWRSLLALLSLPGLLLFLLVAAPWFVLMQQKFEGFLHYFFVVQHFQRFAAGGFNNVAPFWFYPAALAACSLPCILWSRLAVARSYWGTPERTLFDVRLLMAFSVVCITVFFSLPQSKLIGYIMPAVPGLAWLMADASRQLESTPRRRFWWRVSLAISALIGLGIVIALTVNQNYSARHMGLALKQHVKADEPVYMLKGYVYDLPFYAELKRLVVVVEEWDNPELLRGDNWRRELLDAGVFRPELSKQVLMPQSSLPAALCRGGVAWLVGQASVQKDLPFLAGAEAVFSEHGKVLWRIDASRRAALHCEGQPGSGS</sequence>
<comment type="subcellular location">
    <subcellularLocation>
        <location evidence="1">Cell membrane</location>
        <topology evidence="1">Multi-pass membrane protein</topology>
    </subcellularLocation>
</comment>
<dbReference type="PANTHER" id="PTHR33908">
    <property type="entry name" value="MANNOSYLTRANSFERASE YKCB-RELATED"/>
    <property type="match status" value="1"/>
</dbReference>
<keyword evidence="6 8" id="KW-1133">Transmembrane helix</keyword>
<keyword evidence="2" id="KW-1003">Cell membrane</keyword>
<evidence type="ECO:0000259" key="9">
    <source>
        <dbReference type="Pfam" id="PF13231"/>
    </source>
</evidence>
<feature type="transmembrane region" description="Helical" evidence="8">
    <location>
        <begin position="208"/>
        <end position="232"/>
    </location>
</feature>
<dbReference type="PROSITE" id="PS51257">
    <property type="entry name" value="PROKAR_LIPOPROTEIN"/>
    <property type="match status" value="1"/>
</dbReference>
<keyword evidence="5 8" id="KW-0812">Transmembrane</keyword>
<feature type="transmembrane region" description="Helical" evidence="8">
    <location>
        <begin position="141"/>
        <end position="160"/>
    </location>
</feature>
<evidence type="ECO:0000256" key="8">
    <source>
        <dbReference type="SAM" id="Phobius"/>
    </source>
</evidence>
<dbReference type="RefSeq" id="WP_369336928.1">
    <property type="nucleotide sequence ID" value="NZ_JBFYGN010000002.1"/>
</dbReference>
<dbReference type="EC" id="2.4.-.-" evidence="10"/>